<dbReference type="HOGENOM" id="CLU_1651365_0_0_0"/>
<proteinExistence type="predicted"/>
<evidence type="ECO:0000313" key="3">
    <source>
        <dbReference type="Proteomes" id="UP000007030"/>
    </source>
</evidence>
<organism evidence="2 3">
    <name type="scientific">Marinithermus hydrothermalis (strain DSM 14884 / JCM 11576 / T1)</name>
    <dbReference type="NCBI Taxonomy" id="869210"/>
    <lineage>
        <taxon>Bacteria</taxon>
        <taxon>Thermotogati</taxon>
        <taxon>Deinococcota</taxon>
        <taxon>Deinococci</taxon>
        <taxon>Thermales</taxon>
        <taxon>Thermaceae</taxon>
        <taxon>Marinithermus</taxon>
    </lineage>
</organism>
<dbReference type="AlphaFoldDB" id="F2NR51"/>
<keyword evidence="1" id="KW-1133">Transmembrane helix</keyword>
<gene>
    <name evidence="2" type="ordered locus">Marky_2178</name>
</gene>
<name>F2NR51_MARHT</name>
<evidence type="ECO:0000256" key="1">
    <source>
        <dbReference type="SAM" id="Phobius"/>
    </source>
</evidence>
<dbReference type="STRING" id="869210.Marky_2178"/>
<feature type="transmembrane region" description="Helical" evidence="1">
    <location>
        <begin position="6"/>
        <end position="25"/>
    </location>
</feature>
<feature type="transmembrane region" description="Helical" evidence="1">
    <location>
        <begin position="46"/>
        <end position="65"/>
    </location>
</feature>
<keyword evidence="1" id="KW-0472">Membrane</keyword>
<accession>F2NR51</accession>
<dbReference type="EMBL" id="CP002630">
    <property type="protein sequence ID" value="AEB12900.1"/>
    <property type="molecule type" value="Genomic_DNA"/>
</dbReference>
<feature type="transmembrane region" description="Helical" evidence="1">
    <location>
        <begin position="85"/>
        <end position="108"/>
    </location>
</feature>
<dbReference type="OrthoDB" id="31640at2"/>
<evidence type="ECO:0000313" key="2">
    <source>
        <dbReference type="EMBL" id="AEB12900.1"/>
    </source>
</evidence>
<keyword evidence="3" id="KW-1185">Reference proteome</keyword>
<dbReference type="Proteomes" id="UP000007030">
    <property type="component" value="Chromosome"/>
</dbReference>
<dbReference type="KEGG" id="mhd:Marky_2178"/>
<protein>
    <submittedName>
        <fullName evidence="2">Cytochrome c</fullName>
    </submittedName>
</protein>
<dbReference type="RefSeq" id="WP_013704945.1">
    <property type="nucleotide sequence ID" value="NC_015387.1"/>
</dbReference>
<sequence>MYRNDTVIPFFSILFAVALFLMAYLDGQYITRLVGHAREELSVGQIGLIAFGIVFLLYGAIGYLSNWLEGEELRPHRKMADPGNTHVIGIVLSLLAVALSGFFARLILYDLQNETTAPALEGGLFSAIFLVAALLLVMYKKFYQDEEILTEYEDSEVPW</sequence>
<feature type="transmembrane region" description="Helical" evidence="1">
    <location>
        <begin position="120"/>
        <end position="139"/>
    </location>
</feature>
<keyword evidence="1" id="KW-0812">Transmembrane</keyword>
<reference evidence="2 3" key="1">
    <citation type="journal article" date="2012" name="Stand. Genomic Sci.">
        <title>Complete genome sequence of the aerobic, heterotroph Marinithermus hydrothermalis type strain (T1(T)) from a deep-sea hydrothermal vent chimney.</title>
        <authorList>
            <person name="Copeland A."/>
            <person name="Gu W."/>
            <person name="Yasawong M."/>
            <person name="Lapidus A."/>
            <person name="Lucas S."/>
            <person name="Deshpande S."/>
            <person name="Pagani I."/>
            <person name="Tapia R."/>
            <person name="Cheng J.F."/>
            <person name="Goodwin L.A."/>
            <person name="Pitluck S."/>
            <person name="Liolios K."/>
            <person name="Ivanova N."/>
            <person name="Mavromatis K."/>
            <person name="Mikhailova N."/>
            <person name="Pati A."/>
            <person name="Chen A."/>
            <person name="Palaniappan K."/>
            <person name="Land M."/>
            <person name="Pan C."/>
            <person name="Brambilla E.M."/>
            <person name="Rohde M."/>
            <person name="Tindall B.J."/>
            <person name="Sikorski J."/>
            <person name="Goker M."/>
            <person name="Detter J.C."/>
            <person name="Bristow J."/>
            <person name="Eisen J.A."/>
            <person name="Markowitz V."/>
            <person name="Hugenholtz P."/>
            <person name="Kyrpides N.C."/>
            <person name="Klenk H.P."/>
            <person name="Woyke T."/>
        </authorList>
    </citation>
    <scope>NUCLEOTIDE SEQUENCE [LARGE SCALE GENOMIC DNA]</scope>
    <source>
        <strain evidence="3">DSM 14884 / JCM 11576 / T1</strain>
    </source>
</reference>
<dbReference type="eggNOG" id="COG2010">
    <property type="taxonomic scope" value="Bacteria"/>
</dbReference>